<dbReference type="InterPro" id="IPR036108">
    <property type="entry name" value="4pyrrol_syn_uPrphyn_synt_sf"/>
</dbReference>
<evidence type="ECO:0000259" key="1">
    <source>
        <dbReference type="Pfam" id="PF02602"/>
    </source>
</evidence>
<protein>
    <recommendedName>
        <fullName evidence="1">Tetrapyrrole biosynthesis uroporphyrinogen III synthase domain-containing protein</fullName>
    </recommendedName>
</protein>
<dbReference type="Pfam" id="PF02602">
    <property type="entry name" value="HEM4"/>
    <property type="match status" value="1"/>
</dbReference>
<accession>A0A6S6RZT8</accession>
<dbReference type="Gene3D" id="3.40.50.10090">
    <property type="match status" value="2"/>
</dbReference>
<dbReference type="AlphaFoldDB" id="A0A6S6RZT8"/>
<organism evidence="2">
    <name type="scientific">uncultured Aureispira sp</name>
    <dbReference type="NCBI Taxonomy" id="1331704"/>
    <lineage>
        <taxon>Bacteria</taxon>
        <taxon>Pseudomonadati</taxon>
        <taxon>Bacteroidota</taxon>
        <taxon>Saprospiria</taxon>
        <taxon>Saprospirales</taxon>
        <taxon>Saprospiraceae</taxon>
        <taxon>Aureispira</taxon>
        <taxon>environmental samples</taxon>
    </lineage>
</organism>
<gene>
    <name evidence="2" type="ORF">HELGO_WM28149</name>
</gene>
<dbReference type="SUPFAM" id="SSF69618">
    <property type="entry name" value="HemD-like"/>
    <property type="match status" value="1"/>
</dbReference>
<sequence length="226" mass="24874">MQTAPQPTIFISRNLEDDSVFKQQLASKSNLIGLSLIQFKALPFGALPIGDWLFFYSKKGIHYCLSQLEDLKNLPPIGVIGQASADFLWSKYAIQAQFVGTGHPEATALAFSKVATGKKVIFAQAQHSKQSVQQLLDSSISFCDVITYQNEIKVNFELPWIDILVFTSPLNVSAYFEQYAYHSTQKIISIGRVTANALHAIGITTLTIAATPNELALATACLKFIQ</sequence>
<dbReference type="GO" id="GO:0004852">
    <property type="term" value="F:uroporphyrinogen-III synthase activity"/>
    <property type="evidence" value="ECO:0007669"/>
    <property type="project" value="InterPro"/>
</dbReference>
<dbReference type="InterPro" id="IPR003754">
    <property type="entry name" value="4pyrrol_synth_uPrphyn_synth"/>
</dbReference>
<name>A0A6S6RZT8_9BACT</name>
<dbReference type="EMBL" id="CACVAQ010000007">
    <property type="protein sequence ID" value="CAA6798522.1"/>
    <property type="molecule type" value="Genomic_DNA"/>
</dbReference>
<dbReference type="GO" id="GO:0033014">
    <property type="term" value="P:tetrapyrrole biosynthetic process"/>
    <property type="evidence" value="ECO:0007669"/>
    <property type="project" value="InterPro"/>
</dbReference>
<feature type="domain" description="Tetrapyrrole biosynthesis uroporphyrinogen III synthase" evidence="1">
    <location>
        <begin position="50"/>
        <end position="217"/>
    </location>
</feature>
<evidence type="ECO:0000313" key="2">
    <source>
        <dbReference type="EMBL" id="CAA6798522.1"/>
    </source>
</evidence>
<reference evidence="2" key="1">
    <citation type="submission" date="2020-01" db="EMBL/GenBank/DDBJ databases">
        <authorList>
            <person name="Meier V. D."/>
            <person name="Meier V D."/>
        </authorList>
    </citation>
    <scope>NUCLEOTIDE SEQUENCE</scope>
    <source>
        <strain evidence="2">HLG_WM_MAG_10</strain>
    </source>
</reference>
<proteinExistence type="predicted"/>